<keyword evidence="5" id="KW-1185">Reference proteome</keyword>
<dbReference type="PANTHER" id="PTHR43156">
    <property type="entry name" value="STAGE II SPORULATION PROTEIN E-RELATED"/>
    <property type="match status" value="1"/>
</dbReference>
<dbReference type="PANTHER" id="PTHR43156:SF2">
    <property type="entry name" value="STAGE II SPORULATION PROTEIN E"/>
    <property type="match status" value="1"/>
</dbReference>
<dbReference type="SMART" id="SM00331">
    <property type="entry name" value="PP2C_SIG"/>
    <property type="match status" value="1"/>
</dbReference>
<feature type="transmembrane region" description="Helical" evidence="2">
    <location>
        <begin position="308"/>
        <end position="328"/>
    </location>
</feature>
<dbReference type="InterPro" id="IPR001932">
    <property type="entry name" value="PPM-type_phosphatase-like_dom"/>
</dbReference>
<dbReference type="Gene3D" id="3.60.40.10">
    <property type="entry name" value="PPM-type phosphatase domain"/>
    <property type="match status" value="1"/>
</dbReference>
<dbReference type="InterPro" id="IPR052016">
    <property type="entry name" value="Bact_Sigma-Reg"/>
</dbReference>
<keyword evidence="2" id="KW-0472">Membrane</keyword>
<dbReference type="SUPFAM" id="SSF103473">
    <property type="entry name" value="MFS general substrate transporter"/>
    <property type="match status" value="1"/>
</dbReference>
<dbReference type="SUPFAM" id="SSF81606">
    <property type="entry name" value="PP2C-like"/>
    <property type="match status" value="1"/>
</dbReference>
<dbReference type="GO" id="GO:0016791">
    <property type="term" value="F:phosphatase activity"/>
    <property type="evidence" value="ECO:0007669"/>
    <property type="project" value="TreeGrafter"/>
</dbReference>
<proteinExistence type="predicted"/>
<feature type="transmembrane region" description="Helical" evidence="2">
    <location>
        <begin position="130"/>
        <end position="149"/>
    </location>
</feature>
<gene>
    <name evidence="4" type="ORF">EYB31_28225</name>
</gene>
<dbReference type="InterPro" id="IPR036457">
    <property type="entry name" value="PPM-type-like_dom_sf"/>
</dbReference>
<keyword evidence="1" id="KW-0378">Hydrolase</keyword>
<dbReference type="Gene3D" id="1.20.1250.20">
    <property type="entry name" value="MFS general substrate transporter like domains"/>
    <property type="match status" value="1"/>
</dbReference>
<evidence type="ECO:0000313" key="5">
    <source>
        <dbReference type="Proteomes" id="UP000293142"/>
    </source>
</evidence>
<comment type="caution">
    <text evidence="4">The sequence shown here is derived from an EMBL/GenBank/DDBJ whole genome shotgun (WGS) entry which is preliminary data.</text>
</comment>
<feature type="transmembrane region" description="Helical" evidence="2">
    <location>
        <begin position="73"/>
        <end position="93"/>
    </location>
</feature>
<feature type="transmembrane region" description="Helical" evidence="2">
    <location>
        <begin position="340"/>
        <end position="361"/>
    </location>
</feature>
<accession>A0A4Q9DJM7</accession>
<dbReference type="InterPro" id="IPR036259">
    <property type="entry name" value="MFS_trans_sf"/>
</dbReference>
<evidence type="ECO:0000259" key="3">
    <source>
        <dbReference type="SMART" id="SM00331"/>
    </source>
</evidence>
<reference evidence="4 5" key="1">
    <citation type="submission" date="2019-02" db="EMBL/GenBank/DDBJ databases">
        <title>Paenibacillus sp. nov., isolated from surface-sterilized tissue of Thalictrum simplex L.</title>
        <authorList>
            <person name="Tuo L."/>
        </authorList>
    </citation>
    <scope>NUCLEOTIDE SEQUENCE [LARGE SCALE GENOMIC DNA]</scope>
    <source>
        <strain evidence="4 5">N2SHLJ1</strain>
    </source>
</reference>
<feature type="transmembrane region" description="Helical" evidence="2">
    <location>
        <begin position="252"/>
        <end position="270"/>
    </location>
</feature>
<feature type="transmembrane region" description="Helical" evidence="2">
    <location>
        <begin position="99"/>
        <end position="118"/>
    </location>
</feature>
<organism evidence="4 5">
    <name type="scientific">Paenibacillus thalictri</name>
    <dbReference type="NCBI Taxonomy" id="2527873"/>
    <lineage>
        <taxon>Bacteria</taxon>
        <taxon>Bacillati</taxon>
        <taxon>Bacillota</taxon>
        <taxon>Bacilli</taxon>
        <taxon>Bacillales</taxon>
        <taxon>Paenibacillaceae</taxon>
        <taxon>Paenibacillus</taxon>
    </lineage>
</organism>
<dbReference type="EMBL" id="SIRE01000023">
    <property type="protein sequence ID" value="TBL72644.1"/>
    <property type="molecule type" value="Genomic_DNA"/>
</dbReference>
<keyword evidence="2" id="KW-0812">Transmembrane</keyword>
<dbReference type="OrthoDB" id="311592at2"/>
<keyword evidence="2" id="KW-1133">Transmembrane helix</keyword>
<evidence type="ECO:0000256" key="1">
    <source>
        <dbReference type="ARBA" id="ARBA00022801"/>
    </source>
</evidence>
<dbReference type="Proteomes" id="UP000293142">
    <property type="component" value="Unassembled WGS sequence"/>
</dbReference>
<feature type="transmembrane region" description="Helical" evidence="2">
    <location>
        <begin position="155"/>
        <end position="175"/>
    </location>
</feature>
<sequence length="626" mass="69908">MRAAIPVLLFMAGFQGYVLTLPLFGPLLFQLAAVKGADPVQAATSFLNCYALSFLVWGIVLHKWQPGWKWCISLTYAIAIGCLVLTISLWWLAASYWNILFALIGLVASLPSLVWIFLIRQLIPRHQIGLAFGINGVLVGGLHFVYNVSGVGPQTGMLAVFGMLGLAMVALSRFWKVRLQPEPLAASFRKRSNPMPLFLFIFIVFLLGGIMYQVVNPFLAEFPGIHNYFEKMTYIMVMPLVGWFVDRRGFKSVVYGLAFLGLGYAVFAFSTSFQAALLGSGLLQIGFAFLDVFVLYALSIWADRKRPFLFIGAGLAVYILSIRTGLSLRDVIVPLSLGNYQMTFMAALIILLISLLLVHWLGDQEPREVEKQQLLEKLEAYYNEKDEELKLAGKIQQQMLPVGPQLPEGVEAVAFLAAAKEVAGDFYDIIVVDKHTVLFIVGDVTDKGLPAALIMSNIVGLIRSEAQRRQNLPEMLKQLNRALYKEHSMDMLVTLGIAMVDLESETITYASAGHVSPLIMKKDQVEFVPSSSFPIGLDEDLEPYVVSMPISRHDTFVLYTDGIVEVENAERQLFGFERLKLVLDELATCDHTADQVKNRILEQVKLFSQERAQRDDMTLLVIRMNG</sequence>
<evidence type="ECO:0000256" key="2">
    <source>
        <dbReference type="SAM" id="Phobius"/>
    </source>
</evidence>
<feature type="domain" description="PPM-type phosphatase" evidence="3">
    <location>
        <begin position="407"/>
        <end position="624"/>
    </location>
</feature>
<feature type="transmembrane region" description="Helical" evidence="2">
    <location>
        <begin position="227"/>
        <end position="245"/>
    </location>
</feature>
<evidence type="ECO:0000313" key="4">
    <source>
        <dbReference type="EMBL" id="TBL72644.1"/>
    </source>
</evidence>
<dbReference type="Pfam" id="PF07228">
    <property type="entry name" value="SpoIIE"/>
    <property type="match status" value="1"/>
</dbReference>
<name>A0A4Q9DJM7_9BACL</name>
<protein>
    <recommendedName>
        <fullName evidence="3">PPM-type phosphatase domain-containing protein</fullName>
    </recommendedName>
</protein>
<feature type="transmembrane region" description="Helical" evidence="2">
    <location>
        <begin position="196"/>
        <end position="215"/>
    </location>
</feature>
<dbReference type="RefSeq" id="WP_131016832.1">
    <property type="nucleotide sequence ID" value="NZ_SIRE01000023.1"/>
</dbReference>
<feature type="transmembrane region" description="Helical" evidence="2">
    <location>
        <begin position="40"/>
        <end position="61"/>
    </location>
</feature>
<feature type="transmembrane region" description="Helical" evidence="2">
    <location>
        <begin position="282"/>
        <end position="301"/>
    </location>
</feature>
<dbReference type="AlphaFoldDB" id="A0A4Q9DJM7"/>